<dbReference type="Proteomes" id="UP000006635">
    <property type="component" value="Segment"/>
</dbReference>
<organism evidence="2 3">
    <name type="scientific">Culex nigripalpus nucleopolyhedrovirus (isolate Florida/1997)</name>
    <name type="common">CuniNPV</name>
    <dbReference type="NCBI Taxonomy" id="645993"/>
    <lineage>
        <taxon>Viruses</taxon>
        <taxon>Viruses incertae sedis</taxon>
        <taxon>Naldaviricetes</taxon>
        <taxon>Lefavirales</taxon>
        <taxon>Baculoviridae</taxon>
        <taxon>Deltabaculovirus</taxon>
    </lineage>
</organism>
<feature type="compositionally biased region" description="Low complexity" evidence="1">
    <location>
        <begin position="58"/>
        <end position="76"/>
    </location>
</feature>
<evidence type="ECO:0000313" key="2">
    <source>
        <dbReference type="EMBL" id="AAK94084.1"/>
    </source>
</evidence>
<dbReference type="EMBL" id="AF403738">
    <property type="protein sequence ID" value="AAK94084.1"/>
    <property type="molecule type" value="Genomic_DNA"/>
</dbReference>
<evidence type="ECO:0000256" key="1">
    <source>
        <dbReference type="SAM" id="MobiDB-lite"/>
    </source>
</evidence>
<feature type="region of interest" description="Disordered" evidence="1">
    <location>
        <begin position="1"/>
        <end position="23"/>
    </location>
</feature>
<protein>
    <submittedName>
        <fullName evidence="2">Uncharacterized protein</fullName>
    </submittedName>
</protein>
<sequence>MENVRSTPPSLNQTNRLTSAPVRRVQPQSIKICPNQNQSPSLQLNRDQSCPICQLMMPNSSTSPSPIQSPSLSLSPTLENQCQQHQSSLRLMDMLMSRRSW</sequence>
<dbReference type="RefSeq" id="NP_203311.1">
    <property type="nucleotide sequence ID" value="NC_003084.1"/>
</dbReference>
<reference evidence="2 3" key="1">
    <citation type="journal article" date="2001" name="J. Virol.">
        <title>Genome sequence of a baculovirus pathogenic for Culex nigripalpus.</title>
        <authorList>
            <person name="Afonso C.L."/>
            <person name="Tulman E.R."/>
            <person name="Lu Z."/>
            <person name="Balinsky C.A."/>
            <person name="Moser B.A."/>
            <person name="Becnel J.J."/>
            <person name="Rock D.L."/>
            <person name="Kutish G.F."/>
        </authorList>
    </citation>
    <scope>NUCLEOTIDE SEQUENCE [LARGE SCALE GENOMIC DNA]</scope>
    <source>
        <strain evidence="3">Isolate Florida/1997</strain>
    </source>
</reference>
<gene>
    <name evidence="2" type="primary">CUN006</name>
</gene>
<accession>Q919Q8</accession>
<keyword evidence="3" id="KW-1185">Reference proteome</keyword>
<evidence type="ECO:0000313" key="3">
    <source>
        <dbReference type="Proteomes" id="UP000006635"/>
    </source>
</evidence>
<dbReference type="GeneID" id="921860"/>
<name>Q919Q8_NPVCO</name>
<dbReference type="KEGG" id="vg:921860"/>
<proteinExistence type="predicted"/>
<feature type="region of interest" description="Disordered" evidence="1">
    <location>
        <begin position="57"/>
        <end position="76"/>
    </location>
</feature>
<organismHost>
    <name type="scientific">Culex nigripalpus</name>
    <dbReference type="NCBI Taxonomy" id="42429"/>
</organismHost>
<feature type="compositionally biased region" description="Polar residues" evidence="1">
    <location>
        <begin position="1"/>
        <end position="18"/>
    </location>
</feature>